<protein>
    <submittedName>
        <fullName evidence="3">Uncharacterized protein</fullName>
    </submittedName>
</protein>
<sequence length="302" mass="30345">MHEDDDDAVTALPVDELRRRVYAKGADAGDERWIRAAAELTRRERASRSAEPADAGADADGDADTGSGAAVGGRAGSVGAADPDPTPEDGADPDEPDGSPAPRRGSRVVVAWSAAALALGLLGGAAIAGSLGTGSPIPTSADGSPGPGADAPPDAAASRPAASPSADGPALLGPDSTSDQRSRPVAAIFDGPQEDADRPPKAVRAGVDATTIRAVRSSVGLYAGLSDRGDRCLLVFPSGGAGVVTCASPERVASDGLRVAWTTEFPSRNRDGSTGMITGDVEAVWSSDDLITLTTPDRILAY</sequence>
<comment type="caution">
    <text evidence="3">The sequence shown here is derived from an EMBL/GenBank/DDBJ whole genome shotgun (WGS) entry which is preliminary data.</text>
</comment>
<evidence type="ECO:0000256" key="1">
    <source>
        <dbReference type="SAM" id="MobiDB-lite"/>
    </source>
</evidence>
<evidence type="ECO:0000256" key="2">
    <source>
        <dbReference type="SAM" id="Phobius"/>
    </source>
</evidence>
<reference evidence="3 4" key="1">
    <citation type="submission" date="2016-08" db="EMBL/GenBank/DDBJ databases">
        <title>Genome sequence of Clavibacter michiganensis spp strain CFBP8019.</title>
        <authorList>
            <person name="Thapa S.P."/>
            <person name="Coaker G."/>
            <person name="Jacques M.-A."/>
        </authorList>
    </citation>
    <scope>NUCLEOTIDE SEQUENCE [LARGE SCALE GENOMIC DNA]</scope>
    <source>
        <strain evidence="3">CFBP8019</strain>
    </source>
</reference>
<feature type="region of interest" description="Disordered" evidence="1">
    <location>
        <begin position="137"/>
        <end position="183"/>
    </location>
</feature>
<feature type="compositionally biased region" description="Acidic residues" evidence="1">
    <location>
        <begin position="85"/>
        <end position="97"/>
    </location>
</feature>
<keyword evidence="2" id="KW-0472">Membrane</keyword>
<feature type="region of interest" description="Disordered" evidence="1">
    <location>
        <begin position="40"/>
        <end position="105"/>
    </location>
</feature>
<accession>A0A251YVJ2</accession>
<feature type="transmembrane region" description="Helical" evidence="2">
    <location>
        <begin position="109"/>
        <end position="131"/>
    </location>
</feature>
<keyword evidence="2" id="KW-1133">Transmembrane helix</keyword>
<organism evidence="3 4">
    <name type="scientific">Clavibacter michiganensis</name>
    <dbReference type="NCBI Taxonomy" id="28447"/>
    <lineage>
        <taxon>Bacteria</taxon>
        <taxon>Bacillati</taxon>
        <taxon>Actinomycetota</taxon>
        <taxon>Actinomycetes</taxon>
        <taxon>Micrococcales</taxon>
        <taxon>Microbacteriaceae</taxon>
        <taxon>Clavibacter</taxon>
    </lineage>
</organism>
<feature type="compositionally biased region" description="Low complexity" evidence="1">
    <location>
        <begin position="140"/>
        <end position="170"/>
    </location>
</feature>
<dbReference type="RefSeq" id="WP_086513153.1">
    <property type="nucleotide sequence ID" value="NZ_MDJZ01000001.1"/>
</dbReference>
<proteinExistence type="predicted"/>
<gene>
    <name evidence="3" type="ORF">BFL37_00075</name>
</gene>
<dbReference type="EMBL" id="MDJZ01000001">
    <property type="protein sequence ID" value="OUE28241.1"/>
    <property type="molecule type" value="Genomic_DNA"/>
</dbReference>
<evidence type="ECO:0000313" key="3">
    <source>
        <dbReference type="EMBL" id="OUE28241.1"/>
    </source>
</evidence>
<dbReference type="AlphaFoldDB" id="A0A251YVJ2"/>
<dbReference type="Proteomes" id="UP000195101">
    <property type="component" value="Unassembled WGS sequence"/>
</dbReference>
<keyword evidence="4" id="KW-1185">Reference proteome</keyword>
<dbReference type="OrthoDB" id="5125251at2"/>
<keyword evidence="2" id="KW-0812">Transmembrane</keyword>
<name>A0A251YVJ2_9MICO</name>
<evidence type="ECO:0000313" key="4">
    <source>
        <dbReference type="Proteomes" id="UP000195101"/>
    </source>
</evidence>